<dbReference type="EMBL" id="JAAXOM010000008">
    <property type="protein sequence ID" value="NKX90787.1"/>
    <property type="molecule type" value="Genomic_DNA"/>
</dbReference>
<feature type="region of interest" description="Disordered" evidence="1">
    <location>
        <begin position="1"/>
        <end position="48"/>
    </location>
</feature>
<name>A0A846WE00_9NOCA</name>
<comment type="caution">
    <text evidence="2">The sequence shown here is derived from an EMBL/GenBank/DDBJ whole genome shotgun (WGS) entry which is preliminary data.</text>
</comment>
<dbReference type="RefSeq" id="WP_157105094.1">
    <property type="nucleotide sequence ID" value="NZ_JAAXOM010000008.1"/>
</dbReference>
<feature type="compositionally biased region" description="Basic and acidic residues" evidence="1">
    <location>
        <begin position="20"/>
        <end position="32"/>
    </location>
</feature>
<gene>
    <name evidence="2" type="ORF">HGA10_26220</name>
</gene>
<protein>
    <submittedName>
        <fullName evidence="2">Uncharacterized protein</fullName>
    </submittedName>
</protein>
<reference evidence="2 3" key="1">
    <citation type="submission" date="2020-04" db="EMBL/GenBank/DDBJ databases">
        <title>MicrobeNet Type strains.</title>
        <authorList>
            <person name="Nicholson A.C."/>
        </authorList>
    </citation>
    <scope>NUCLEOTIDE SEQUENCE [LARGE SCALE GENOMIC DNA]</scope>
    <source>
        <strain evidence="2 3">DSM 44960</strain>
    </source>
</reference>
<evidence type="ECO:0000256" key="1">
    <source>
        <dbReference type="SAM" id="MobiDB-lite"/>
    </source>
</evidence>
<evidence type="ECO:0000313" key="2">
    <source>
        <dbReference type="EMBL" id="NKX90787.1"/>
    </source>
</evidence>
<sequence>MSALTDESMRPVRATPSPEQAEKLRKSAEKVLGRKLPPSKAERAKKSA</sequence>
<organism evidence="2 3">
    <name type="scientific">Nocardia coubleae</name>
    <dbReference type="NCBI Taxonomy" id="356147"/>
    <lineage>
        <taxon>Bacteria</taxon>
        <taxon>Bacillati</taxon>
        <taxon>Actinomycetota</taxon>
        <taxon>Actinomycetes</taxon>
        <taxon>Mycobacteriales</taxon>
        <taxon>Nocardiaceae</taxon>
        <taxon>Nocardia</taxon>
    </lineage>
</organism>
<dbReference type="Proteomes" id="UP000572007">
    <property type="component" value="Unassembled WGS sequence"/>
</dbReference>
<accession>A0A846WE00</accession>
<evidence type="ECO:0000313" key="3">
    <source>
        <dbReference type="Proteomes" id="UP000572007"/>
    </source>
</evidence>
<dbReference type="AlphaFoldDB" id="A0A846WE00"/>
<keyword evidence="3" id="KW-1185">Reference proteome</keyword>
<proteinExistence type="predicted"/>